<name>A0A4S8P1V0_9HYPH</name>
<keyword evidence="3" id="KW-1185">Reference proteome</keyword>
<dbReference type="Proteomes" id="UP000308828">
    <property type="component" value="Unassembled WGS sequence"/>
</dbReference>
<feature type="transmembrane region" description="Helical" evidence="1">
    <location>
        <begin position="354"/>
        <end position="373"/>
    </location>
</feature>
<dbReference type="AlphaFoldDB" id="A0A4S8P1V0"/>
<feature type="transmembrane region" description="Helical" evidence="1">
    <location>
        <begin position="234"/>
        <end position="255"/>
    </location>
</feature>
<feature type="transmembrane region" description="Helical" evidence="1">
    <location>
        <begin position="270"/>
        <end position="289"/>
    </location>
</feature>
<gene>
    <name evidence="2" type="ORF">FAA97_08515</name>
</gene>
<feature type="transmembrane region" description="Helical" evidence="1">
    <location>
        <begin position="87"/>
        <end position="106"/>
    </location>
</feature>
<protein>
    <submittedName>
        <fullName evidence="2">Uncharacterized protein</fullName>
    </submittedName>
</protein>
<evidence type="ECO:0000313" key="2">
    <source>
        <dbReference type="EMBL" id="THV24010.1"/>
    </source>
</evidence>
<evidence type="ECO:0000313" key="3">
    <source>
        <dbReference type="Proteomes" id="UP000308828"/>
    </source>
</evidence>
<feature type="transmembrane region" description="Helical" evidence="1">
    <location>
        <begin position="171"/>
        <end position="190"/>
    </location>
</feature>
<accession>A0A4S8P1V0</accession>
<feature type="transmembrane region" description="Helical" evidence="1">
    <location>
        <begin position="142"/>
        <end position="162"/>
    </location>
</feature>
<dbReference type="OrthoDB" id="1082056at2"/>
<dbReference type="RefSeq" id="WP_136598102.1">
    <property type="nucleotide sequence ID" value="NZ_STGV01000002.1"/>
</dbReference>
<reference evidence="2 3" key="1">
    <citation type="submission" date="2019-04" db="EMBL/GenBank/DDBJ databases">
        <title>Genome sequence of strain shin9-1.</title>
        <authorList>
            <person name="Gao J."/>
            <person name="Sun J."/>
        </authorList>
    </citation>
    <scope>NUCLEOTIDE SEQUENCE [LARGE SCALE GENOMIC DNA]</scope>
    <source>
        <strain evidence="3">shin9-1</strain>
    </source>
</reference>
<keyword evidence="1" id="KW-0812">Transmembrane</keyword>
<dbReference type="EMBL" id="STGV01000002">
    <property type="protein sequence ID" value="THV24010.1"/>
    <property type="molecule type" value="Genomic_DNA"/>
</dbReference>
<keyword evidence="1" id="KW-1133">Transmembrane helix</keyword>
<sequence>MADKIRPGNSSSGARVPERHLRVVVLYWIITVAIVLLLNMPGFRDYVGSDNDDTMRLVQVRDLLAGQSWFDLNQYRLGLEGGTLMHWSRLVDLPIALLIAFFSLFLPALQAEAFALALWPLLLSLPLMACMAIAALRLDDRIAMHVSLMLTAVFIITGSRFLPGSIDHHNLQAVIVAAIVAGLLDTRWRIGSYATVGVACAFAMAIGAETAPLIAVVCAIIACLWALRGARFNAAVRAFSLALLVSLTLLFVATIPPSQYGLVTCDSLSVGYYAILATGAAGLFVASFLPTGLGFIGRWLALAVIGVLVAGSAVVVAPQCLQNPLNDLDPLLHEFWLSGVVEARSLWQQLQEEVATVGGFYAAGAFAVAVCVFRIMDRDRVSQHAILLAMLCISLLVAVIQVRGSFFSNLLAIIPLSSLIGQLRQKNNDEPENLGAGLLFALSALLAVPSVWALGGVLFVEGTAGVSTRLKEMFVSTPPSTGGAACATSAAFAALANQPAGTVSAPSDLGADILRYTHHRVLTGPYHRNQAGMLTELHIGLSTPKEAAAFLRGGDVSLLVFCPEGQTERIAMSKPDGLYAALGAGTVPPYLVPVPFDGPSAMRLFRVVLP</sequence>
<feature type="transmembrane region" description="Helical" evidence="1">
    <location>
        <begin position="21"/>
        <end position="40"/>
    </location>
</feature>
<feature type="transmembrane region" description="Helical" evidence="1">
    <location>
        <begin position="434"/>
        <end position="460"/>
    </location>
</feature>
<proteinExistence type="predicted"/>
<feature type="transmembrane region" description="Helical" evidence="1">
    <location>
        <begin position="385"/>
        <end position="414"/>
    </location>
</feature>
<feature type="transmembrane region" description="Helical" evidence="1">
    <location>
        <begin position="296"/>
        <end position="317"/>
    </location>
</feature>
<evidence type="ECO:0000256" key="1">
    <source>
        <dbReference type="SAM" id="Phobius"/>
    </source>
</evidence>
<feature type="transmembrane region" description="Helical" evidence="1">
    <location>
        <begin position="113"/>
        <end position="136"/>
    </location>
</feature>
<feature type="transmembrane region" description="Helical" evidence="1">
    <location>
        <begin position="196"/>
        <end position="227"/>
    </location>
</feature>
<keyword evidence="1" id="KW-0472">Membrane</keyword>
<organism evidence="2 3">
    <name type="scientific">Peteryoungia ipomoeae</name>
    <dbReference type="NCBI Taxonomy" id="1210932"/>
    <lineage>
        <taxon>Bacteria</taxon>
        <taxon>Pseudomonadati</taxon>
        <taxon>Pseudomonadota</taxon>
        <taxon>Alphaproteobacteria</taxon>
        <taxon>Hyphomicrobiales</taxon>
        <taxon>Rhizobiaceae</taxon>
        <taxon>Peteryoungia</taxon>
    </lineage>
</organism>
<comment type="caution">
    <text evidence="2">The sequence shown here is derived from an EMBL/GenBank/DDBJ whole genome shotgun (WGS) entry which is preliminary data.</text>
</comment>